<dbReference type="SUPFAM" id="SSF54593">
    <property type="entry name" value="Glyoxalase/Bleomycin resistance protein/Dihydroxybiphenyl dioxygenase"/>
    <property type="match status" value="1"/>
</dbReference>
<feature type="domain" description="VOC" evidence="2">
    <location>
        <begin position="3"/>
        <end position="137"/>
    </location>
</feature>
<proteinExistence type="predicted"/>
<dbReference type="PROSITE" id="PS51819">
    <property type="entry name" value="VOC"/>
    <property type="match status" value="1"/>
</dbReference>
<evidence type="ECO:0000259" key="2">
    <source>
        <dbReference type="PROSITE" id="PS51819"/>
    </source>
</evidence>
<dbReference type="InterPro" id="IPR051785">
    <property type="entry name" value="MMCE/EMCE_epimerase"/>
</dbReference>
<reference evidence="3 4" key="1">
    <citation type="journal article" date="2019" name="Int. J. Syst. Evol. Microbiol.">
        <title>The Global Catalogue of Microorganisms (GCM) 10K type strain sequencing project: providing services to taxonomists for standard genome sequencing and annotation.</title>
        <authorList>
            <consortium name="The Broad Institute Genomics Platform"/>
            <consortium name="The Broad Institute Genome Sequencing Center for Infectious Disease"/>
            <person name="Wu L."/>
            <person name="Ma J."/>
        </authorList>
    </citation>
    <scope>NUCLEOTIDE SEQUENCE [LARGE SCALE GENOMIC DNA]</scope>
    <source>
        <strain evidence="3 4">DSM 29988</strain>
    </source>
</reference>
<protein>
    <submittedName>
        <fullName evidence="3">VOC family protein</fullName>
    </submittedName>
</protein>
<evidence type="ECO:0000313" key="4">
    <source>
        <dbReference type="Proteomes" id="UP001596481"/>
    </source>
</evidence>
<gene>
    <name evidence="3" type="ORF">ACFQJC_17480</name>
</gene>
<organism evidence="3 4">
    <name type="scientific">Haloferax namakaokahaiae</name>
    <dbReference type="NCBI Taxonomy" id="1748331"/>
    <lineage>
        <taxon>Archaea</taxon>
        <taxon>Methanobacteriati</taxon>
        <taxon>Methanobacteriota</taxon>
        <taxon>Stenosarchaea group</taxon>
        <taxon>Halobacteria</taxon>
        <taxon>Halobacteriales</taxon>
        <taxon>Haloferacaceae</taxon>
        <taxon>Haloferax</taxon>
    </lineage>
</organism>
<dbReference type="InterPro" id="IPR037523">
    <property type="entry name" value="VOC_core"/>
</dbReference>
<accession>A0ABD5ZJC0</accession>
<keyword evidence="1" id="KW-0479">Metal-binding</keyword>
<dbReference type="PANTHER" id="PTHR43048:SF3">
    <property type="entry name" value="METHYLMALONYL-COA EPIMERASE, MITOCHONDRIAL"/>
    <property type="match status" value="1"/>
</dbReference>
<name>A0ABD5ZJC0_9EURY</name>
<comment type="caution">
    <text evidence="3">The sequence shown here is derived from an EMBL/GenBank/DDBJ whole genome shotgun (WGS) entry which is preliminary data.</text>
</comment>
<dbReference type="Pfam" id="PF00903">
    <property type="entry name" value="Glyoxalase"/>
    <property type="match status" value="1"/>
</dbReference>
<dbReference type="EMBL" id="JBHTAA010000014">
    <property type="protein sequence ID" value="MFC7205304.1"/>
    <property type="molecule type" value="Genomic_DNA"/>
</dbReference>
<dbReference type="PANTHER" id="PTHR43048">
    <property type="entry name" value="METHYLMALONYL-COA EPIMERASE"/>
    <property type="match status" value="1"/>
</dbReference>
<dbReference type="RefSeq" id="WP_390225871.1">
    <property type="nucleotide sequence ID" value="NZ_JBHTAA010000014.1"/>
</dbReference>
<evidence type="ECO:0000256" key="1">
    <source>
        <dbReference type="ARBA" id="ARBA00022723"/>
    </source>
</evidence>
<keyword evidence="4" id="KW-1185">Reference proteome</keyword>
<dbReference type="GO" id="GO:0046872">
    <property type="term" value="F:metal ion binding"/>
    <property type="evidence" value="ECO:0007669"/>
    <property type="project" value="UniProtKB-KW"/>
</dbReference>
<dbReference type="AlphaFoldDB" id="A0ABD5ZJC0"/>
<dbReference type="InterPro" id="IPR004360">
    <property type="entry name" value="Glyas_Fos-R_dOase_dom"/>
</dbReference>
<dbReference type="Proteomes" id="UP001596481">
    <property type="component" value="Unassembled WGS sequence"/>
</dbReference>
<dbReference type="InterPro" id="IPR029068">
    <property type="entry name" value="Glyas_Bleomycin-R_OHBP_Dase"/>
</dbReference>
<evidence type="ECO:0000313" key="3">
    <source>
        <dbReference type="EMBL" id="MFC7205304.1"/>
    </source>
</evidence>
<sequence length="137" mass="15012">MPLAHHVGLTVSDRTDSLKFYRDILDFEVVNELSFEGGAFGTAVGVPDASAEFSVLDAGEFRLELIEYQDPISHAEHPRLNQPGTNHLGITVEDLDAFLANVPSNVPQLSEPQVTPTGNCIVFLRDPDGNLIELLER</sequence>
<dbReference type="Gene3D" id="3.10.180.10">
    <property type="entry name" value="2,3-Dihydroxybiphenyl 1,2-Dioxygenase, domain 1"/>
    <property type="match status" value="1"/>
</dbReference>